<protein>
    <submittedName>
        <fullName evidence="1">Uncharacterized protein</fullName>
    </submittedName>
</protein>
<dbReference type="AlphaFoldDB" id="A0A7S4DQH6"/>
<proteinExistence type="predicted"/>
<dbReference type="InterPro" id="IPR011990">
    <property type="entry name" value="TPR-like_helical_dom_sf"/>
</dbReference>
<dbReference type="SUPFAM" id="SSF48452">
    <property type="entry name" value="TPR-like"/>
    <property type="match status" value="1"/>
</dbReference>
<gene>
    <name evidence="1" type="ORF">LGLO00237_LOCUS15212</name>
</gene>
<accession>A0A7S4DQH6</accession>
<dbReference type="InterPro" id="IPR010323">
    <property type="entry name" value="DUF924"/>
</dbReference>
<evidence type="ECO:0000313" key="1">
    <source>
        <dbReference type="EMBL" id="CAE0663610.1"/>
    </source>
</evidence>
<reference evidence="1" key="1">
    <citation type="submission" date="2021-01" db="EMBL/GenBank/DDBJ databases">
        <authorList>
            <person name="Corre E."/>
            <person name="Pelletier E."/>
            <person name="Niang G."/>
            <person name="Scheremetjew M."/>
            <person name="Finn R."/>
            <person name="Kale V."/>
            <person name="Holt S."/>
            <person name="Cochrane G."/>
            <person name="Meng A."/>
            <person name="Brown T."/>
            <person name="Cohen L."/>
        </authorList>
    </citation>
    <scope>NUCLEOTIDE SEQUENCE</scope>
    <source>
        <strain evidence="1">CCCM811</strain>
    </source>
</reference>
<name>A0A7S4DQH6_9EUKA</name>
<sequence length="113" mass="13714">MLNVCVCVRRWHLQLAVPEQLMLLLVLSHSEHKKDHQLAKMWYNHVFQTAPYVQQQYMQGHYRMEQVHYQEIEKFGRYPHRNALLKRESTAEELKWLSEREYGYHKSVKATTS</sequence>
<dbReference type="EMBL" id="HBIV01021136">
    <property type="protein sequence ID" value="CAE0663610.1"/>
    <property type="molecule type" value="Transcribed_RNA"/>
</dbReference>
<organism evidence="1">
    <name type="scientific">Lotharella globosa</name>
    <dbReference type="NCBI Taxonomy" id="91324"/>
    <lineage>
        <taxon>Eukaryota</taxon>
        <taxon>Sar</taxon>
        <taxon>Rhizaria</taxon>
        <taxon>Cercozoa</taxon>
        <taxon>Chlorarachniophyceae</taxon>
        <taxon>Lotharella</taxon>
    </lineage>
</organism>
<dbReference type="Pfam" id="PF06041">
    <property type="entry name" value="DUF924"/>
    <property type="match status" value="1"/>
</dbReference>
<dbReference type="Gene3D" id="1.25.40.10">
    <property type="entry name" value="Tetratricopeptide repeat domain"/>
    <property type="match status" value="1"/>
</dbReference>